<keyword evidence="1" id="KW-0812">Transmembrane</keyword>
<protein>
    <submittedName>
        <fullName evidence="2">Uncharacterized protein</fullName>
    </submittedName>
</protein>
<dbReference type="EMBL" id="CP031933">
    <property type="protein sequence ID" value="AYE39055.2"/>
    <property type="molecule type" value="Genomic_DNA"/>
</dbReference>
<keyword evidence="1" id="KW-0472">Membrane</keyword>
<dbReference type="RefSeq" id="WP_137432085.1">
    <property type="nucleotide sequence ID" value="NZ_CP031933.2"/>
</dbReference>
<feature type="transmembrane region" description="Helical" evidence="1">
    <location>
        <begin position="67"/>
        <end position="86"/>
    </location>
</feature>
<feature type="transmembrane region" description="Helical" evidence="1">
    <location>
        <begin position="166"/>
        <end position="186"/>
    </location>
</feature>
<evidence type="ECO:0000313" key="3">
    <source>
        <dbReference type="Proteomes" id="UP000267208"/>
    </source>
</evidence>
<gene>
    <name evidence="2" type="ORF">D1B17_10610</name>
</gene>
<keyword evidence="3" id="KW-1185">Reference proteome</keyword>
<reference evidence="3" key="1">
    <citation type="submission" date="2018-08" db="EMBL/GenBank/DDBJ databases">
        <title>Genome of Lactobacillus sp. HBUAS52074.</title>
        <authorList>
            <person name="Guo Z."/>
            <person name="Zhang Z.D."/>
        </authorList>
    </citation>
    <scope>NUCLEOTIDE SEQUENCE [LARGE SCALE GENOMIC DNA]</scope>
    <source>
        <strain evidence="3">HBUAS52074</strain>
    </source>
</reference>
<evidence type="ECO:0000313" key="2">
    <source>
        <dbReference type="EMBL" id="AYE39055.2"/>
    </source>
</evidence>
<evidence type="ECO:0000256" key="1">
    <source>
        <dbReference type="SAM" id="Phobius"/>
    </source>
</evidence>
<name>A0A386PVS4_9LACO</name>
<keyword evidence="1" id="KW-1133">Transmembrane helix</keyword>
<dbReference type="OrthoDB" id="10000723at2"/>
<dbReference type="KEGG" id="lzh:D1B17_10610"/>
<sequence length="290" mass="34315">MMNIIKEIKEIIGLITSEEASYILFSIALVKSVFYKKLDSVTVYYFFSNRDRKAFFQILDFIYTPDIFWKVVITLLVICIIMYLLIHTKVYDLLPNPIELTSGKTKSWNYISAIRRLSRILLDYLTIWWRWYFVLNVMFNRRISIQKWIVHVNKITSFETGFKGTMTLLIILNICLLVCFTISKLFSNTTETIRVGIDEDELSMFVCLDSFELDDKAIFIFKSRYLVNCKYYLAIKQIDIVESIHSANYSPDTRISKSYSVENESLNLDDIKLQFESIKNRRIPIPRDYD</sequence>
<dbReference type="Proteomes" id="UP000267208">
    <property type="component" value="Chromosome"/>
</dbReference>
<accession>A0A386PVS4</accession>
<organism evidence="2 3">
    <name type="scientific">Companilactobacillus zhachilii</name>
    <dbReference type="NCBI Taxonomy" id="2304606"/>
    <lineage>
        <taxon>Bacteria</taxon>
        <taxon>Bacillati</taxon>
        <taxon>Bacillota</taxon>
        <taxon>Bacilli</taxon>
        <taxon>Lactobacillales</taxon>
        <taxon>Lactobacillaceae</taxon>
        <taxon>Companilactobacillus</taxon>
    </lineage>
</organism>
<proteinExistence type="predicted"/>
<dbReference type="AlphaFoldDB" id="A0A386PVS4"/>